<keyword evidence="4 5" id="KW-0472">Membrane</keyword>
<evidence type="ECO:0000256" key="3">
    <source>
        <dbReference type="ARBA" id="ARBA00022989"/>
    </source>
</evidence>
<feature type="transmembrane region" description="Helical" evidence="5">
    <location>
        <begin position="167"/>
        <end position="187"/>
    </location>
</feature>
<dbReference type="OrthoDB" id="9806785at2"/>
<keyword evidence="2 5" id="KW-0812">Transmembrane</keyword>
<feature type="transmembrane region" description="Helical" evidence="5">
    <location>
        <begin position="229"/>
        <end position="250"/>
    </location>
</feature>
<sequence length="288" mass="30437">MSQTLLTVALPIALAWMMFCVGMTLRVADFARVSQYPLKVIAALLAQLLGLPLLAYAVITVLGLPEPVAVGLWLLALAPGGASSNAITHLSGGDSALSITMTAISSLIIPFSMPMLVTWLMPELVLAIPLKTAILQLAAVTIVPVLLGIALHHFAERKPWFASLTTVAGKSALWVLFFTVAITLVANTKVFHLMASMATVAAIVLCVAGMLMGALVARTLGEGSKVVKTFAIEVGIQNAGTAIFAAVVLLGRPEFAVTPLLYGVLMNIPAFALIYWHRKMQANGVCHR</sequence>
<evidence type="ECO:0000256" key="1">
    <source>
        <dbReference type="ARBA" id="ARBA00004141"/>
    </source>
</evidence>
<comment type="caution">
    <text evidence="6">The sequence shown here is derived from an EMBL/GenBank/DDBJ whole genome shotgun (WGS) entry which is preliminary data.</text>
</comment>
<organism evidence="6 7">
    <name type="scientific">Photobacterium jeanii</name>
    <dbReference type="NCBI Taxonomy" id="858640"/>
    <lineage>
        <taxon>Bacteria</taxon>
        <taxon>Pseudomonadati</taxon>
        <taxon>Pseudomonadota</taxon>
        <taxon>Gammaproteobacteria</taxon>
        <taxon>Vibrionales</taxon>
        <taxon>Vibrionaceae</taxon>
        <taxon>Photobacterium</taxon>
    </lineage>
</organism>
<evidence type="ECO:0000313" key="7">
    <source>
        <dbReference type="Proteomes" id="UP000078503"/>
    </source>
</evidence>
<feature type="transmembrane region" description="Helical" evidence="5">
    <location>
        <begin position="40"/>
        <end position="62"/>
    </location>
</feature>
<comment type="subcellular location">
    <subcellularLocation>
        <location evidence="1">Membrane</location>
        <topology evidence="1">Multi-pass membrane protein</topology>
    </subcellularLocation>
</comment>
<dbReference type="PANTHER" id="PTHR10361">
    <property type="entry name" value="SODIUM-BILE ACID COTRANSPORTER"/>
    <property type="match status" value="1"/>
</dbReference>
<dbReference type="RefSeq" id="WP_068329037.1">
    <property type="nucleotide sequence ID" value="NZ_LVHF01000012.1"/>
</dbReference>
<reference evidence="6 7" key="1">
    <citation type="submission" date="2016-03" db="EMBL/GenBank/DDBJ databases">
        <title>Photobacterium proteolyticum sp. nov. a protease producing bacterium isolated from ocean sediments of Laizhou Bay.</title>
        <authorList>
            <person name="Li Y."/>
        </authorList>
    </citation>
    <scope>NUCLEOTIDE SEQUENCE [LARGE SCALE GENOMIC DNA]</scope>
    <source>
        <strain evidence="6 7">R-40508</strain>
    </source>
</reference>
<dbReference type="InterPro" id="IPR038770">
    <property type="entry name" value="Na+/solute_symporter_sf"/>
</dbReference>
<feature type="transmembrane region" description="Helical" evidence="5">
    <location>
        <begin position="133"/>
        <end position="155"/>
    </location>
</feature>
<dbReference type="EMBL" id="LVHF01000012">
    <property type="protein sequence ID" value="OAN18422.1"/>
    <property type="molecule type" value="Genomic_DNA"/>
</dbReference>
<evidence type="ECO:0000256" key="2">
    <source>
        <dbReference type="ARBA" id="ARBA00022692"/>
    </source>
</evidence>
<feature type="transmembrane region" description="Helical" evidence="5">
    <location>
        <begin position="193"/>
        <end position="217"/>
    </location>
</feature>
<feature type="transmembrane region" description="Helical" evidence="5">
    <location>
        <begin position="68"/>
        <end position="87"/>
    </location>
</feature>
<feature type="transmembrane region" description="Helical" evidence="5">
    <location>
        <begin position="6"/>
        <end position="28"/>
    </location>
</feature>
<evidence type="ECO:0000313" key="6">
    <source>
        <dbReference type="EMBL" id="OAN18422.1"/>
    </source>
</evidence>
<feature type="transmembrane region" description="Helical" evidence="5">
    <location>
        <begin position="99"/>
        <end position="121"/>
    </location>
</feature>
<dbReference type="Gene3D" id="1.20.1530.20">
    <property type="match status" value="1"/>
</dbReference>
<name>A0A178KPD4_9GAMM</name>
<keyword evidence="7" id="KW-1185">Reference proteome</keyword>
<dbReference type="InterPro" id="IPR002657">
    <property type="entry name" value="BilAc:Na_symport/Acr3"/>
</dbReference>
<gene>
    <name evidence="6" type="ORF">A3K86_05910</name>
</gene>
<dbReference type="GO" id="GO:0016020">
    <property type="term" value="C:membrane"/>
    <property type="evidence" value="ECO:0007669"/>
    <property type="project" value="UniProtKB-SubCell"/>
</dbReference>
<keyword evidence="3 5" id="KW-1133">Transmembrane helix</keyword>
<protein>
    <submittedName>
        <fullName evidence="6">Na(+)-dependent transporter</fullName>
    </submittedName>
</protein>
<feature type="transmembrane region" description="Helical" evidence="5">
    <location>
        <begin position="256"/>
        <end position="276"/>
    </location>
</feature>
<dbReference type="AlphaFoldDB" id="A0A178KPD4"/>
<dbReference type="PANTHER" id="PTHR10361:SF28">
    <property type="entry name" value="P3 PROTEIN-RELATED"/>
    <property type="match status" value="1"/>
</dbReference>
<dbReference type="Pfam" id="PF01758">
    <property type="entry name" value="SBF"/>
    <property type="match status" value="1"/>
</dbReference>
<evidence type="ECO:0000256" key="4">
    <source>
        <dbReference type="ARBA" id="ARBA00023136"/>
    </source>
</evidence>
<evidence type="ECO:0000256" key="5">
    <source>
        <dbReference type="SAM" id="Phobius"/>
    </source>
</evidence>
<dbReference type="Proteomes" id="UP000078503">
    <property type="component" value="Unassembled WGS sequence"/>
</dbReference>
<dbReference type="InterPro" id="IPR004710">
    <property type="entry name" value="Bilac:Na_transpt"/>
</dbReference>
<proteinExistence type="predicted"/>
<accession>A0A178KPD4</accession>